<evidence type="ECO:0000256" key="2">
    <source>
        <dbReference type="SAM" id="SignalP"/>
    </source>
</evidence>
<organism evidence="4 5">
    <name type="scientific">Faecalibacillus intestinalis</name>
    <dbReference type="NCBI Taxonomy" id="1982626"/>
    <lineage>
        <taxon>Bacteria</taxon>
        <taxon>Bacillati</taxon>
        <taxon>Bacillota</taxon>
        <taxon>Erysipelotrichia</taxon>
        <taxon>Erysipelotrichales</taxon>
        <taxon>Coprobacillaceae</taxon>
        <taxon>Faecalibacillus</taxon>
    </lineage>
</organism>
<dbReference type="EMBL" id="PYLQ01000011">
    <property type="protein sequence ID" value="PST40458.1"/>
    <property type="molecule type" value="Genomic_DNA"/>
</dbReference>
<dbReference type="CDD" id="cd23669">
    <property type="entry name" value="GH55_SacteLam55A-like"/>
    <property type="match status" value="1"/>
</dbReference>
<comment type="caution">
    <text evidence="4">The sequence shown here is derived from an EMBL/GenBank/DDBJ whole genome shotgun (WGS) entry which is preliminary data.</text>
</comment>
<dbReference type="Pfam" id="PF07554">
    <property type="entry name" value="FIVAR"/>
    <property type="match status" value="2"/>
</dbReference>
<dbReference type="Gene3D" id="1.20.1270.70">
    <property type="entry name" value="Designed single chain three-helix bundle"/>
    <property type="match status" value="1"/>
</dbReference>
<evidence type="ECO:0000256" key="1">
    <source>
        <dbReference type="SAM" id="MobiDB-lite"/>
    </source>
</evidence>
<dbReference type="SMART" id="SM00060">
    <property type="entry name" value="FN3"/>
    <property type="match status" value="1"/>
</dbReference>
<proteinExistence type="predicted"/>
<dbReference type="RefSeq" id="WP_107030003.1">
    <property type="nucleotide sequence ID" value="NZ_PYLQ01000011.1"/>
</dbReference>
<dbReference type="Pfam" id="PF00041">
    <property type="entry name" value="fn3"/>
    <property type="match status" value="1"/>
</dbReference>
<dbReference type="Gene3D" id="2.60.40.10">
    <property type="entry name" value="Immunoglobulins"/>
    <property type="match status" value="2"/>
</dbReference>
<accession>A0A2T3FYV1</accession>
<evidence type="ECO:0000313" key="4">
    <source>
        <dbReference type="EMBL" id="PST40458.1"/>
    </source>
</evidence>
<feature type="signal peptide" evidence="2">
    <location>
        <begin position="1"/>
        <end position="21"/>
    </location>
</feature>
<dbReference type="Proteomes" id="UP000240974">
    <property type="component" value="Unassembled WGS sequence"/>
</dbReference>
<dbReference type="InterPro" id="IPR059186">
    <property type="entry name" value="SACTE_4363"/>
</dbReference>
<dbReference type="InterPro" id="IPR036116">
    <property type="entry name" value="FN3_sf"/>
</dbReference>
<dbReference type="InterPro" id="IPR003961">
    <property type="entry name" value="FN3_dom"/>
</dbReference>
<gene>
    <name evidence="4" type="ORF">C7U54_08580</name>
</gene>
<evidence type="ECO:0000259" key="3">
    <source>
        <dbReference type="PROSITE" id="PS50853"/>
    </source>
</evidence>
<name>A0A2T3FYV1_9FIRM</name>
<dbReference type="InterPro" id="IPR013783">
    <property type="entry name" value="Ig-like_fold"/>
</dbReference>
<dbReference type="SUPFAM" id="SSF49265">
    <property type="entry name" value="Fibronectin type III"/>
    <property type="match status" value="1"/>
</dbReference>
<keyword evidence="5" id="KW-1185">Reference proteome</keyword>
<protein>
    <recommendedName>
        <fullName evidence="3">Fibronectin type-III domain-containing protein</fullName>
    </recommendedName>
</protein>
<dbReference type="CDD" id="cd00063">
    <property type="entry name" value="FN3"/>
    <property type="match status" value="1"/>
</dbReference>
<feature type="chain" id="PRO_5039015488" description="Fibronectin type-III domain-containing protein" evidence="2">
    <location>
        <begin position="22"/>
        <end position="1416"/>
    </location>
</feature>
<dbReference type="Gene3D" id="1.20.1270.90">
    <property type="entry name" value="AF1782-like"/>
    <property type="match status" value="1"/>
</dbReference>
<keyword evidence="2" id="KW-0732">Signal</keyword>
<feature type="compositionally biased region" description="Polar residues" evidence="1">
    <location>
        <begin position="1359"/>
        <end position="1379"/>
    </location>
</feature>
<feature type="region of interest" description="Disordered" evidence="1">
    <location>
        <begin position="1337"/>
        <end position="1385"/>
    </location>
</feature>
<reference evidence="4 5" key="1">
    <citation type="journal article" date="2019" name="Int. J. Syst. Evol. Microbiol.">
        <title>Faecalibacillus intestinalis gen. nov., sp. nov. and Faecalibacillus faecis sp. nov., isolated from human faeces.</title>
        <authorList>
            <person name="Seo B."/>
            <person name="Jeon K."/>
            <person name="Baek I."/>
            <person name="Lee Y.M."/>
            <person name="Baek K."/>
            <person name="Ko G."/>
        </authorList>
    </citation>
    <scope>NUCLEOTIDE SEQUENCE [LARGE SCALE GENOMIC DNA]</scope>
    <source>
        <strain evidence="4 5">SNUG30099</strain>
    </source>
</reference>
<evidence type="ECO:0000313" key="5">
    <source>
        <dbReference type="Proteomes" id="UP000240974"/>
    </source>
</evidence>
<dbReference type="PROSITE" id="PS50853">
    <property type="entry name" value="FN3"/>
    <property type="match status" value="1"/>
</dbReference>
<feature type="domain" description="Fibronectin type-III" evidence="3">
    <location>
        <begin position="337"/>
        <end position="428"/>
    </location>
</feature>
<sequence>MSYIKKLIAMVLTFAMTLSMASIATIQAMQSPIEFNKSKTYAVISKTNNKAIYVHNINWGNNDTKADGDYTRSGKVLPNSIFKITPLDDQSGADSSKGEVKVNIEYQTVDGKLYPMRSEGNDFIFADPQLRDLNTYIITKTDDNVGIIRDMTRGYYLKVNEQGEIRKLSDDASQATEFTFVENPQLIDNTAYIESVATGKLVTFKNQSDEEYAPISVTGDKENITDDEKFNVSYGTNGDGIKDVVAFQSVSKPGYQIASAKWIDGATPLVGSINRNGGWESIAIEPLGNGQFVLRDAAKGTYVKVNDDNILEAGCEATDEIPDNERFIIHTSQELSEVSHFTFDKSTRTKTSIDLSWDKPLNLYTDIEVYAKASNEVVFNKVTTITNVDHYTVNDLKEGTQYEFYLKFISGNGNLELSDNPVYETKKIKASTRIGEKPQTVTNLKLQQSNNQFTINFDKAKNATHYRILGATSMFGQYTEVATVNTNSAKVNALDSKNKYNNYYKVVALNNGNFGDLDFSNAEEADESEYVSLETELFGRNTFVFSPNDDTTKIDELLNKLFKQQNDYTNDAQFKGNQYQVYFKKGDYTNTSCMYLGFYTTLSGLGKVPTDVKLNNIAIPAYLPAGALGGNGDNATCNFWRSAENLAVYNTGNEQGKAGYGSYRADQLNWAVAQAAPLRRIYSERPIAYDWNYGWASGGYVADSWINASFNDNGNELSAGTFSGQQFYTRNSKLKGNAYGTTLNNFFQGVEASNLPKADGTSGEELLSGQGASNWNIPASDGGQQVFTHIDQTKELAEKPFLYMDDDGEYKVFVPSVQKNTKGISWGEGKDNNGMGAGKSISLDEFYVAKPTDSASDINKALDEGKNIYFTPGTYHAKETIHVKKADTIVLGSGMTSIIPDNDDAAMLVDDVDGVRVAGIIFDAGSHSKYLLKVGKTGSKNSHKDDPTILQDLFFRVGGTTDTLTTADNALEINSHNVLCDHFWIWRADHGTGVAWDGNVSNHGLIVNGDDVTCYALFNEHFNKYDTLWNGENGSTYFYQNEKCYDPISQESWMSHNGSVNGYAAYKVANNVKKHYAVGLGIYNVFIYTGGTLGENGQPGTLGDGKTVSISMDNAIEVPNNKDVLIENACIQTFANEDGALQKFNSIINGVGSGVSSGITGEGWSRKFLLNYRNGTAVVGKANNSDQKGKYIGVNTIENIKQLGDDDLDLDELKELVNNKKNENLYTEDSYKKYADIYADASKILTTDGLKYSIQKDVDEAVKKLKDAQAQLEIKVNKDELDKLYTDKKDFKEESYTADSWKVFKDALSKAQEVLNNENATQEEVNQAYGALKEATDALKTKTTTPSEEETKGDKLGNANGQGDNQKGQTTQERNAINRNKSKVKTGDNMKVVPYALLMMAAAGGYVTVCRRNKEN</sequence>